<keyword evidence="6 9" id="KW-1133">Transmembrane helix</keyword>
<dbReference type="GO" id="GO:0016020">
    <property type="term" value="C:membrane"/>
    <property type="evidence" value="ECO:0007669"/>
    <property type="project" value="UniProtKB-SubCell"/>
</dbReference>
<evidence type="ECO:0000256" key="9">
    <source>
        <dbReference type="SAM" id="Phobius"/>
    </source>
</evidence>
<dbReference type="EMBL" id="REFJ01000002">
    <property type="protein sequence ID" value="RMA81059.1"/>
    <property type="molecule type" value="Genomic_DNA"/>
</dbReference>
<feature type="transmembrane region" description="Helical" evidence="9">
    <location>
        <begin position="353"/>
        <end position="375"/>
    </location>
</feature>
<keyword evidence="8 9" id="KW-0472">Membrane</keyword>
<accession>A0A3M0ABW2</accession>
<feature type="transmembrane region" description="Helical" evidence="9">
    <location>
        <begin position="6"/>
        <end position="24"/>
    </location>
</feature>
<evidence type="ECO:0000256" key="8">
    <source>
        <dbReference type="ARBA" id="ARBA00023136"/>
    </source>
</evidence>
<dbReference type="GO" id="GO:1902600">
    <property type="term" value="P:proton transmembrane transport"/>
    <property type="evidence" value="ECO:0007669"/>
    <property type="project" value="InterPro"/>
</dbReference>
<evidence type="ECO:0000313" key="11">
    <source>
        <dbReference type="EMBL" id="RMA81059.1"/>
    </source>
</evidence>
<comment type="subcellular location">
    <subcellularLocation>
        <location evidence="1">Membrane</location>
        <topology evidence="1">Multi-pass membrane protein</topology>
    </subcellularLocation>
</comment>
<keyword evidence="4" id="KW-0050">Antiport</keyword>
<dbReference type="PANTHER" id="PTHR42751:SF3">
    <property type="entry name" value="SODIUM_GLUTAMATE SYMPORTER"/>
    <property type="match status" value="1"/>
</dbReference>
<keyword evidence="12" id="KW-1185">Reference proteome</keyword>
<proteinExistence type="inferred from homology"/>
<feature type="transmembrane region" description="Helical" evidence="9">
    <location>
        <begin position="29"/>
        <end position="47"/>
    </location>
</feature>
<feature type="transmembrane region" description="Helical" evidence="9">
    <location>
        <begin position="85"/>
        <end position="109"/>
    </location>
</feature>
<evidence type="ECO:0000256" key="3">
    <source>
        <dbReference type="ARBA" id="ARBA00022448"/>
    </source>
</evidence>
<evidence type="ECO:0000256" key="6">
    <source>
        <dbReference type="ARBA" id="ARBA00022989"/>
    </source>
</evidence>
<feature type="transmembrane region" description="Helical" evidence="9">
    <location>
        <begin position="238"/>
        <end position="258"/>
    </location>
</feature>
<dbReference type="Pfam" id="PF00999">
    <property type="entry name" value="Na_H_Exchanger"/>
    <property type="match status" value="1"/>
</dbReference>
<dbReference type="InterPro" id="IPR038770">
    <property type="entry name" value="Na+/solute_symporter_sf"/>
</dbReference>
<evidence type="ECO:0000256" key="1">
    <source>
        <dbReference type="ARBA" id="ARBA00004141"/>
    </source>
</evidence>
<evidence type="ECO:0000256" key="4">
    <source>
        <dbReference type="ARBA" id="ARBA00022449"/>
    </source>
</evidence>
<feature type="domain" description="Cation/H+ exchanger transmembrane" evidence="10">
    <location>
        <begin position="14"/>
        <end position="366"/>
    </location>
</feature>
<evidence type="ECO:0000313" key="12">
    <source>
        <dbReference type="Proteomes" id="UP000267187"/>
    </source>
</evidence>
<feature type="transmembrane region" description="Helical" evidence="9">
    <location>
        <begin position="177"/>
        <end position="201"/>
    </location>
</feature>
<keyword evidence="7" id="KW-0406">Ion transport</keyword>
<evidence type="ECO:0000256" key="2">
    <source>
        <dbReference type="ARBA" id="ARBA00005551"/>
    </source>
</evidence>
<reference evidence="11 12" key="1">
    <citation type="submission" date="2018-10" db="EMBL/GenBank/DDBJ databases">
        <title>Genomic Encyclopedia of Type Strains, Phase IV (KMG-IV): sequencing the most valuable type-strain genomes for metagenomic binning, comparative biology and taxonomic classification.</title>
        <authorList>
            <person name="Goeker M."/>
        </authorList>
    </citation>
    <scope>NUCLEOTIDE SEQUENCE [LARGE SCALE GENOMIC DNA]</scope>
    <source>
        <strain evidence="11 12">DSM 25080</strain>
    </source>
</reference>
<protein>
    <submittedName>
        <fullName evidence="11">Transporter (CPA2 family)</fullName>
    </submittedName>
</protein>
<keyword evidence="5 9" id="KW-0812">Transmembrane</keyword>
<evidence type="ECO:0000256" key="5">
    <source>
        <dbReference type="ARBA" id="ARBA00022692"/>
    </source>
</evidence>
<evidence type="ECO:0000256" key="7">
    <source>
        <dbReference type="ARBA" id="ARBA00023065"/>
    </source>
</evidence>
<sequence>MTDIFQSFFIIFSSAAVVATLALWGKQPLIVAYILVGMLLGPFGFGFVSDLELLRQISGIGIIFLLFLLGLDMQPSALLSTLRKSTVVVLLSSLVFAGLGAILAFSFSFSTTDALIIGACCMFSSTIIGIKLLPTTALHHRHIGELLVGILLVQDIIAIILISLLQGTDSVDNAFASALYILAMIPLVAGGSLIAVRFILLPLLAKFDRFQEYIFLLSIGWCLGVAEVSELIGLSREIGAFFAGVSLASSPISQYIALSLKPLRDFFLVTFFFALGAGYNFALLEEVWLVSSLLAISILVIKPLTFRTLLRKQSESNRLAWDLGIRLGQISEFSLLVVFVAINAGLLSEAASITVQSAAILTFLVSSYLVIFNLSNPLSPKDSLRRD</sequence>
<feature type="transmembrane region" description="Helical" evidence="9">
    <location>
        <begin position="115"/>
        <end position="134"/>
    </location>
</feature>
<dbReference type="AlphaFoldDB" id="A0A3M0ABW2"/>
<feature type="transmembrane region" description="Helical" evidence="9">
    <location>
        <begin position="146"/>
        <end position="165"/>
    </location>
</feature>
<dbReference type="Proteomes" id="UP000267187">
    <property type="component" value="Unassembled WGS sequence"/>
</dbReference>
<comment type="caution">
    <text evidence="11">The sequence shown here is derived from an EMBL/GenBank/DDBJ whole genome shotgun (WGS) entry which is preliminary data.</text>
</comment>
<keyword evidence="3" id="KW-0813">Transport</keyword>
<evidence type="ECO:0000259" key="10">
    <source>
        <dbReference type="Pfam" id="PF00999"/>
    </source>
</evidence>
<name>A0A3M0ABW2_9GAMM</name>
<feature type="transmembrane region" description="Helical" evidence="9">
    <location>
        <begin position="53"/>
        <end position="73"/>
    </location>
</feature>
<dbReference type="PANTHER" id="PTHR42751">
    <property type="entry name" value="SODIUM/HYDROGEN EXCHANGER FAMILY/TRKA DOMAIN PROTEIN"/>
    <property type="match status" value="1"/>
</dbReference>
<feature type="transmembrane region" description="Helical" evidence="9">
    <location>
        <begin position="288"/>
        <end position="306"/>
    </location>
</feature>
<gene>
    <name evidence="11" type="ORF">DFR27_0851</name>
</gene>
<dbReference type="InterPro" id="IPR006153">
    <property type="entry name" value="Cation/H_exchanger_TM"/>
</dbReference>
<organism evidence="11 12">
    <name type="scientific">Umboniibacter marinipuniceus</name>
    <dbReference type="NCBI Taxonomy" id="569599"/>
    <lineage>
        <taxon>Bacteria</taxon>
        <taxon>Pseudomonadati</taxon>
        <taxon>Pseudomonadota</taxon>
        <taxon>Gammaproteobacteria</taxon>
        <taxon>Cellvibrionales</taxon>
        <taxon>Cellvibrionaceae</taxon>
        <taxon>Umboniibacter</taxon>
    </lineage>
</organism>
<feature type="transmembrane region" description="Helical" evidence="9">
    <location>
        <begin position="327"/>
        <end position="347"/>
    </location>
</feature>
<dbReference type="GO" id="GO:0015297">
    <property type="term" value="F:antiporter activity"/>
    <property type="evidence" value="ECO:0007669"/>
    <property type="project" value="UniProtKB-KW"/>
</dbReference>
<comment type="similarity">
    <text evidence="2">Belongs to the monovalent cation:proton antiporter 2 (CPA2) transporter (TC 2.A.37) family.</text>
</comment>
<feature type="transmembrane region" description="Helical" evidence="9">
    <location>
        <begin position="213"/>
        <end position="232"/>
    </location>
</feature>
<dbReference type="Gene3D" id="1.20.1530.20">
    <property type="match status" value="1"/>
</dbReference>
<feature type="transmembrane region" description="Helical" evidence="9">
    <location>
        <begin position="265"/>
        <end position="282"/>
    </location>
</feature>